<feature type="domain" description="NTF2-like" evidence="2">
    <location>
        <begin position="38"/>
        <end position="142"/>
    </location>
</feature>
<accession>A0A1I7TTW7</accession>
<sequence length="143" mass="16408">MRPLLLLFLCFLTIHAYVPSNPAYSGKQNTAQIGEYLIKLLIEGIESRNTESISGLLAEKFYFVDCKGTFHREQFIILLTSLPPKSKLTYKLKFSEKKRDFITIESTIVLMSADGSKKNFETVFYFDIEKSRFENGGITNCKE</sequence>
<dbReference type="WBParaSite" id="Csp11.Scaffold629.g11737.t1">
    <property type="protein sequence ID" value="Csp11.Scaffold629.g11737.t1"/>
    <property type="gene ID" value="Csp11.Scaffold629.g11737"/>
</dbReference>
<dbReference type="PANTHER" id="PTHR33940">
    <property type="entry name" value="PROTEIN CBG13625"/>
    <property type="match status" value="1"/>
</dbReference>
<dbReference type="Pfam" id="PF26530">
    <property type="entry name" value="NTF2_3"/>
    <property type="match status" value="1"/>
</dbReference>
<dbReference type="AlphaFoldDB" id="A0A1I7TTW7"/>
<evidence type="ECO:0000259" key="2">
    <source>
        <dbReference type="Pfam" id="PF26530"/>
    </source>
</evidence>
<organism evidence="3 4">
    <name type="scientific">Caenorhabditis tropicalis</name>
    <dbReference type="NCBI Taxonomy" id="1561998"/>
    <lineage>
        <taxon>Eukaryota</taxon>
        <taxon>Metazoa</taxon>
        <taxon>Ecdysozoa</taxon>
        <taxon>Nematoda</taxon>
        <taxon>Chromadorea</taxon>
        <taxon>Rhabditida</taxon>
        <taxon>Rhabditina</taxon>
        <taxon>Rhabditomorpha</taxon>
        <taxon>Rhabditoidea</taxon>
        <taxon>Rhabditidae</taxon>
        <taxon>Peloderinae</taxon>
        <taxon>Caenorhabditis</taxon>
    </lineage>
</organism>
<reference evidence="4" key="1">
    <citation type="submission" date="2016-11" db="UniProtKB">
        <authorList>
            <consortium name="WormBaseParasite"/>
        </authorList>
    </citation>
    <scope>IDENTIFICATION</scope>
</reference>
<proteinExistence type="predicted"/>
<protein>
    <submittedName>
        <fullName evidence="4">DUF4783 domain-containing protein</fullName>
    </submittedName>
</protein>
<dbReference type="InterPro" id="IPR058721">
    <property type="entry name" value="NTF2_3"/>
</dbReference>
<keyword evidence="3" id="KW-1185">Reference proteome</keyword>
<feature type="signal peptide" evidence="1">
    <location>
        <begin position="1"/>
        <end position="16"/>
    </location>
</feature>
<evidence type="ECO:0000256" key="1">
    <source>
        <dbReference type="SAM" id="SignalP"/>
    </source>
</evidence>
<dbReference type="PANTHER" id="PTHR33940:SF1">
    <property type="entry name" value="APOLIPOPHORIN-RELATED"/>
    <property type="match status" value="1"/>
</dbReference>
<evidence type="ECO:0000313" key="3">
    <source>
        <dbReference type="Proteomes" id="UP000095282"/>
    </source>
</evidence>
<feature type="chain" id="PRO_5009307944" evidence="1">
    <location>
        <begin position="17"/>
        <end position="143"/>
    </location>
</feature>
<keyword evidence="1" id="KW-0732">Signal</keyword>
<name>A0A1I7TTW7_9PELO</name>
<dbReference type="Proteomes" id="UP000095282">
    <property type="component" value="Unplaced"/>
</dbReference>
<evidence type="ECO:0000313" key="4">
    <source>
        <dbReference type="WBParaSite" id="Csp11.Scaffold629.g11737.t1"/>
    </source>
</evidence>